<keyword evidence="1 4" id="KW-0378">Hydrolase</keyword>
<dbReference type="Gene3D" id="3.60.110.10">
    <property type="entry name" value="Carbon-nitrogen hydrolase"/>
    <property type="match status" value="1"/>
</dbReference>
<dbReference type="EMBL" id="BLAU01000001">
    <property type="protein sequence ID" value="GET20036.1"/>
    <property type="molecule type" value="Genomic_DNA"/>
</dbReference>
<dbReference type="EMBL" id="PYGC01000001">
    <property type="protein sequence ID" value="PSK85415.1"/>
    <property type="molecule type" value="Genomic_DNA"/>
</dbReference>
<dbReference type="PANTHER" id="PTHR43674:SF2">
    <property type="entry name" value="BETA-UREIDOPROPIONASE"/>
    <property type="match status" value="1"/>
</dbReference>
<evidence type="ECO:0000313" key="3">
    <source>
        <dbReference type="EMBL" id="GET20036.1"/>
    </source>
</evidence>
<dbReference type="InterPro" id="IPR050345">
    <property type="entry name" value="Aliph_Amidase/BUP"/>
</dbReference>
<dbReference type="RefSeq" id="WP_211297719.1">
    <property type="nucleotide sequence ID" value="NZ_BLAU01000001.1"/>
</dbReference>
<gene>
    <name evidence="4" type="ORF">CLV93_101371</name>
    <name evidence="3" type="ORF">JCM18694_02820</name>
</gene>
<evidence type="ECO:0000259" key="2">
    <source>
        <dbReference type="PROSITE" id="PS50263"/>
    </source>
</evidence>
<organism evidence="4 5">
    <name type="scientific">Prolixibacter denitrificans</name>
    <dbReference type="NCBI Taxonomy" id="1541063"/>
    <lineage>
        <taxon>Bacteria</taxon>
        <taxon>Pseudomonadati</taxon>
        <taxon>Bacteroidota</taxon>
        <taxon>Bacteroidia</taxon>
        <taxon>Marinilabiliales</taxon>
        <taxon>Prolixibacteraceae</taxon>
        <taxon>Prolixibacter</taxon>
    </lineage>
</organism>
<dbReference type="InterPro" id="IPR003010">
    <property type="entry name" value="C-N_Hydrolase"/>
</dbReference>
<evidence type="ECO:0000256" key="1">
    <source>
        <dbReference type="ARBA" id="ARBA00022801"/>
    </source>
</evidence>
<dbReference type="GO" id="GO:0016811">
    <property type="term" value="F:hydrolase activity, acting on carbon-nitrogen (but not peptide) bonds, in linear amides"/>
    <property type="evidence" value="ECO:0007669"/>
    <property type="project" value="TreeGrafter"/>
</dbReference>
<dbReference type="Pfam" id="PF00795">
    <property type="entry name" value="CN_hydrolase"/>
    <property type="match status" value="1"/>
</dbReference>
<reference evidence="3 6" key="2">
    <citation type="submission" date="2019-10" db="EMBL/GenBank/DDBJ databases">
        <title>Prolixibacter strains distinguished by the presence of nitrate reductase genes were adept at nitrate-dependent anaerobic corrosion of metallic iron and carbon steel.</title>
        <authorList>
            <person name="Iino T."/>
            <person name="Shono N."/>
            <person name="Ito K."/>
            <person name="Nakamura R."/>
            <person name="Sueoka K."/>
            <person name="Harayama S."/>
            <person name="Ohkuma M."/>
        </authorList>
    </citation>
    <scope>NUCLEOTIDE SEQUENCE [LARGE SCALE GENOMIC DNA]</scope>
    <source>
        <strain evidence="3 6">MIC1-1</strain>
    </source>
</reference>
<dbReference type="AlphaFoldDB" id="A0A2P8CKE8"/>
<dbReference type="PANTHER" id="PTHR43674">
    <property type="entry name" value="NITRILASE C965.09-RELATED"/>
    <property type="match status" value="1"/>
</dbReference>
<sequence>MEMKIATVQFAPVLGNIEATIAKLGSLLEEADEADLVVLPELANSGYAFSSREEAWSLSERVEESHFLSFLKEECRKHQFAIATGFNERSHDKLFNSAVLLDADGVIGTYRKAHLFLNEKDIFEPGDTGFPVFSLGEVRVGMLICFDWVFPEAWRIMGLKGADIVCHPSNLVLPGLAQRTVPAHAVTNRYYVALANRIGQEKDLTFTGNSLICGTKGEILAEAEATTEQLLITTIDPLQARDKSLTKRNNWLQDRRPELYRNEGLTD</sequence>
<comment type="caution">
    <text evidence="4">The sequence shown here is derived from an EMBL/GenBank/DDBJ whole genome shotgun (WGS) entry which is preliminary data.</text>
</comment>
<evidence type="ECO:0000313" key="4">
    <source>
        <dbReference type="EMBL" id="PSK85415.1"/>
    </source>
</evidence>
<dbReference type="PROSITE" id="PS50263">
    <property type="entry name" value="CN_HYDROLASE"/>
    <property type="match status" value="1"/>
</dbReference>
<proteinExistence type="predicted"/>
<reference evidence="4 5" key="1">
    <citation type="submission" date="2018-03" db="EMBL/GenBank/DDBJ databases">
        <title>Genomic Encyclopedia of Archaeal and Bacterial Type Strains, Phase II (KMG-II): from individual species to whole genera.</title>
        <authorList>
            <person name="Goeker M."/>
        </authorList>
    </citation>
    <scope>NUCLEOTIDE SEQUENCE [LARGE SCALE GENOMIC DNA]</scope>
    <source>
        <strain evidence="4 5">DSM 27267</strain>
    </source>
</reference>
<protein>
    <submittedName>
        <fullName evidence="3">Apolipoprotein N-acyltransferase</fullName>
    </submittedName>
    <submittedName>
        <fullName evidence="4">Putative amidohydrolase</fullName>
    </submittedName>
</protein>
<keyword evidence="6" id="KW-1185">Reference proteome</keyword>
<evidence type="ECO:0000313" key="6">
    <source>
        <dbReference type="Proteomes" id="UP000396862"/>
    </source>
</evidence>
<name>A0A2P8CKE8_9BACT</name>
<evidence type="ECO:0000313" key="5">
    <source>
        <dbReference type="Proteomes" id="UP000240621"/>
    </source>
</evidence>
<dbReference type="Proteomes" id="UP000240621">
    <property type="component" value="Unassembled WGS sequence"/>
</dbReference>
<dbReference type="InterPro" id="IPR036526">
    <property type="entry name" value="C-N_Hydrolase_sf"/>
</dbReference>
<feature type="domain" description="CN hydrolase" evidence="2">
    <location>
        <begin position="3"/>
        <end position="237"/>
    </location>
</feature>
<accession>A0A2P8CKE8</accession>
<dbReference type="Proteomes" id="UP000396862">
    <property type="component" value="Unassembled WGS sequence"/>
</dbReference>
<dbReference type="SUPFAM" id="SSF56317">
    <property type="entry name" value="Carbon-nitrogen hydrolase"/>
    <property type="match status" value="1"/>
</dbReference>